<dbReference type="OrthoDB" id="5425486at2759"/>
<proteinExistence type="inferred from homology"/>
<dbReference type="SUPFAM" id="SSF55620">
    <property type="entry name" value="Tetrahydrobiopterin biosynthesis enzymes-like"/>
    <property type="match status" value="2"/>
</dbReference>
<feature type="domain" description="Dihydroneopterin aldolase/epimerase" evidence="8">
    <location>
        <begin position="146"/>
        <end position="255"/>
    </location>
</feature>
<dbReference type="GO" id="GO:0005737">
    <property type="term" value="C:cytoplasm"/>
    <property type="evidence" value="ECO:0007669"/>
    <property type="project" value="TreeGrafter"/>
</dbReference>
<dbReference type="InterPro" id="IPR006157">
    <property type="entry name" value="FolB_dom"/>
</dbReference>
<evidence type="ECO:0000256" key="2">
    <source>
        <dbReference type="ARBA" id="ARBA00005013"/>
    </source>
</evidence>
<gene>
    <name evidence="9" type="ORF">DFP72DRAFT_969884</name>
</gene>
<name>A0A8H6M0J1_9AGAR</name>
<evidence type="ECO:0000259" key="8">
    <source>
        <dbReference type="SMART" id="SM00905"/>
    </source>
</evidence>
<evidence type="ECO:0000256" key="4">
    <source>
        <dbReference type="ARBA" id="ARBA00013043"/>
    </source>
</evidence>
<dbReference type="AlphaFoldDB" id="A0A8H6M0J1"/>
<evidence type="ECO:0000256" key="5">
    <source>
        <dbReference type="ARBA" id="ARBA00022909"/>
    </source>
</evidence>
<dbReference type="SMART" id="SM00905">
    <property type="entry name" value="FolB"/>
    <property type="match status" value="2"/>
</dbReference>
<accession>A0A8H6M0J1</accession>
<evidence type="ECO:0000313" key="10">
    <source>
        <dbReference type="Proteomes" id="UP000521943"/>
    </source>
</evidence>
<dbReference type="PANTHER" id="PTHR42844:SF1">
    <property type="entry name" value="DIHYDRONEOPTERIN ALDOLASE 1-RELATED"/>
    <property type="match status" value="1"/>
</dbReference>
<dbReference type="Pfam" id="PF02152">
    <property type="entry name" value="FolB"/>
    <property type="match status" value="2"/>
</dbReference>
<keyword evidence="5" id="KW-0289">Folate biosynthesis</keyword>
<sequence>MSHIPPSTPTDIVFIDTLHLNANVGPDCWGKARAQPVNVSVYLHLTPGFLKTAGESDGVEDSVHYGLLTKKVAALVKNKDGEGEREFGGIDELVRCVAEEAFELGGAAVGSVRVVVELPKVVLLAGGGLAVDVVVLREGRFERKRVEVRGVVVPVVIGVNPPERLAKQRVVVDLVFYEGDGEGEAISQVGYQGVVEVLCKDIEASSYLTLEALVHDLSRTAFKASSKIEAVTIRARKPSALSVAEYSGVEVTRRR</sequence>
<comment type="pathway">
    <text evidence="2">Cofactor biosynthesis; tetrahydrofolate biosynthesis; 2-amino-4-hydroxy-6-hydroxymethyl-7,8-dihydropteridine diphosphate from 7,8-dihydroneopterin triphosphate: step 3/4.</text>
</comment>
<evidence type="ECO:0000256" key="6">
    <source>
        <dbReference type="ARBA" id="ARBA00023239"/>
    </source>
</evidence>
<organism evidence="9 10">
    <name type="scientific">Ephemerocybe angulata</name>
    <dbReference type="NCBI Taxonomy" id="980116"/>
    <lineage>
        <taxon>Eukaryota</taxon>
        <taxon>Fungi</taxon>
        <taxon>Dikarya</taxon>
        <taxon>Basidiomycota</taxon>
        <taxon>Agaricomycotina</taxon>
        <taxon>Agaricomycetes</taxon>
        <taxon>Agaricomycetidae</taxon>
        <taxon>Agaricales</taxon>
        <taxon>Agaricineae</taxon>
        <taxon>Psathyrellaceae</taxon>
        <taxon>Ephemerocybe</taxon>
    </lineage>
</organism>
<evidence type="ECO:0000313" key="9">
    <source>
        <dbReference type="EMBL" id="KAF6749870.1"/>
    </source>
</evidence>
<dbReference type="InterPro" id="IPR043133">
    <property type="entry name" value="GTP-CH-I_C/QueF"/>
</dbReference>
<keyword evidence="6" id="KW-0456">Lyase</keyword>
<feature type="domain" description="Dihydroneopterin aldolase/epimerase" evidence="8">
    <location>
        <begin position="13"/>
        <end position="135"/>
    </location>
</feature>
<dbReference type="EMBL" id="JACGCI010000060">
    <property type="protein sequence ID" value="KAF6749870.1"/>
    <property type="molecule type" value="Genomic_DNA"/>
</dbReference>
<evidence type="ECO:0000256" key="7">
    <source>
        <dbReference type="ARBA" id="ARBA00032903"/>
    </source>
</evidence>
<protein>
    <recommendedName>
        <fullName evidence="4">dihydroneopterin aldolase</fullName>
        <ecNumber evidence="4">4.1.2.25</ecNumber>
    </recommendedName>
    <alternativeName>
        <fullName evidence="7">7,8-dihydroneopterin aldolase</fullName>
    </alternativeName>
</protein>
<dbReference type="InterPro" id="IPR006156">
    <property type="entry name" value="Dihydroneopterin_aldolase"/>
</dbReference>
<keyword evidence="10" id="KW-1185">Reference proteome</keyword>
<dbReference type="GO" id="GO:0046656">
    <property type="term" value="P:folic acid biosynthetic process"/>
    <property type="evidence" value="ECO:0007669"/>
    <property type="project" value="UniProtKB-KW"/>
</dbReference>
<comment type="catalytic activity">
    <reaction evidence="1">
        <text>7,8-dihydroneopterin = 6-hydroxymethyl-7,8-dihydropterin + glycolaldehyde</text>
        <dbReference type="Rhea" id="RHEA:10540"/>
        <dbReference type="ChEBI" id="CHEBI:17001"/>
        <dbReference type="ChEBI" id="CHEBI:17071"/>
        <dbReference type="ChEBI" id="CHEBI:44841"/>
        <dbReference type="EC" id="4.1.2.25"/>
    </reaction>
</comment>
<dbReference type="GO" id="GO:0004150">
    <property type="term" value="F:dihydroneopterin aldolase activity"/>
    <property type="evidence" value="ECO:0007669"/>
    <property type="project" value="UniProtKB-EC"/>
</dbReference>
<dbReference type="Proteomes" id="UP000521943">
    <property type="component" value="Unassembled WGS sequence"/>
</dbReference>
<dbReference type="Gene3D" id="3.30.1130.10">
    <property type="match status" value="2"/>
</dbReference>
<feature type="non-terminal residue" evidence="9">
    <location>
        <position position="1"/>
    </location>
</feature>
<reference evidence="9 10" key="1">
    <citation type="submission" date="2020-07" db="EMBL/GenBank/DDBJ databases">
        <title>Comparative genomics of pyrophilous fungi reveals a link between fire events and developmental genes.</title>
        <authorList>
            <consortium name="DOE Joint Genome Institute"/>
            <person name="Steindorff A.S."/>
            <person name="Carver A."/>
            <person name="Calhoun S."/>
            <person name="Stillman K."/>
            <person name="Liu H."/>
            <person name="Lipzen A."/>
            <person name="Pangilinan J."/>
            <person name="Labutti K."/>
            <person name="Bruns T.D."/>
            <person name="Grigoriev I.V."/>
        </authorList>
    </citation>
    <scope>NUCLEOTIDE SEQUENCE [LARGE SCALE GENOMIC DNA]</scope>
    <source>
        <strain evidence="9 10">CBS 144469</strain>
    </source>
</reference>
<comment type="caution">
    <text evidence="9">The sequence shown here is derived from an EMBL/GenBank/DDBJ whole genome shotgun (WGS) entry which is preliminary data.</text>
</comment>
<evidence type="ECO:0000256" key="3">
    <source>
        <dbReference type="ARBA" id="ARBA00005708"/>
    </source>
</evidence>
<evidence type="ECO:0000256" key="1">
    <source>
        <dbReference type="ARBA" id="ARBA00001353"/>
    </source>
</evidence>
<dbReference type="EC" id="4.1.2.25" evidence="4"/>
<comment type="similarity">
    <text evidence="3">Belongs to the DHNA family.</text>
</comment>
<dbReference type="PANTHER" id="PTHR42844">
    <property type="entry name" value="DIHYDRONEOPTERIN ALDOLASE 1-RELATED"/>
    <property type="match status" value="1"/>
</dbReference>